<keyword evidence="2" id="KW-0805">Transcription regulation</keyword>
<dbReference type="SUPFAM" id="SSF46785">
    <property type="entry name" value="Winged helix' DNA-binding domain"/>
    <property type="match status" value="1"/>
</dbReference>
<dbReference type="Proteomes" id="UP000179241">
    <property type="component" value="Unassembled WGS sequence"/>
</dbReference>
<keyword evidence="3" id="KW-0346">Stress response</keyword>
<dbReference type="Pfam" id="PF01628">
    <property type="entry name" value="HrcA"/>
    <property type="match status" value="1"/>
</dbReference>
<dbReference type="InterPro" id="IPR036390">
    <property type="entry name" value="WH_DNA-bd_sf"/>
</dbReference>
<evidence type="ECO:0000256" key="1">
    <source>
        <dbReference type="ARBA" id="ARBA00022491"/>
    </source>
</evidence>
<dbReference type="InterPro" id="IPR036388">
    <property type="entry name" value="WH-like_DNA-bd_sf"/>
</dbReference>
<dbReference type="EMBL" id="MGHU01000018">
    <property type="protein sequence ID" value="OGM77463.1"/>
    <property type="molecule type" value="Genomic_DNA"/>
</dbReference>
<accession>A0A1F8CM76</accession>
<proteinExistence type="predicted"/>
<evidence type="ECO:0000313" key="7">
    <source>
        <dbReference type="Proteomes" id="UP000179241"/>
    </source>
</evidence>
<feature type="domain" description="Heat-inducible transcription repressor HrcA C-terminal" evidence="5">
    <location>
        <begin position="94"/>
        <end position="227"/>
    </location>
</feature>
<dbReference type="GO" id="GO:0003677">
    <property type="term" value="F:DNA binding"/>
    <property type="evidence" value="ECO:0007669"/>
    <property type="project" value="InterPro"/>
</dbReference>
<dbReference type="GO" id="GO:0045892">
    <property type="term" value="P:negative regulation of DNA-templated transcription"/>
    <property type="evidence" value="ECO:0007669"/>
    <property type="project" value="TreeGrafter"/>
</dbReference>
<dbReference type="PANTHER" id="PTHR34824:SF1">
    <property type="entry name" value="HEAT-INDUCIBLE TRANSCRIPTION REPRESSOR HRCA"/>
    <property type="match status" value="1"/>
</dbReference>
<keyword evidence="1" id="KW-0678">Repressor</keyword>
<dbReference type="InterPro" id="IPR002571">
    <property type="entry name" value="HrcA"/>
</dbReference>
<keyword evidence="4" id="KW-0804">Transcription</keyword>
<evidence type="ECO:0000259" key="5">
    <source>
        <dbReference type="Pfam" id="PF01628"/>
    </source>
</evidence>
<dbReference type="PANTHER" id="PTHR34824">
    <property type="entry name" value="HEAT-INDUCIBLE TRANSCRIPTION REPRESSOR HRCA"/>
    <property type="match status" value="1"/>
</dbReference>
<evidence type="ECO:0000313" key="6">
    <source>
        <dbReference type="EMBL" id="OGM77463.1"/>
    </source>
</evidence>
<evidence type="ECO:0000256" key="2">
    <source>
        <dbReference type="ARBA" id="ARBA00023015"/>
    </source>
</evidence>
<organism evidence="6 7">
    <name type="scientific">Candidatus Woesebacteria bacterium RIFOXYA1_FULL_43_9</name>
    <dbReference type="NCBI Taxonomy" id="1802534"/>
    <lineage>
        <taxon>Bacteria</taxon>
        <taxon>Candidatus Woeseibacteriota</taxon>
    </lineage>
</organism>
<reference evidence="6 7" key="1">
    <citation type="journal article" date="2016" name="Nat. Commun.">
        <title>Thousands of microbial genomes shed light on interconnected biogeochemical processes in an aquifer system.</title>
        <authorList>
            <person name="Anantharaman K."/>
            <person name="Brown C.T."/>
            <person name="Hug L.A."/>
            <person name="Sharon I."/>
            <person name="Castelle C.J."/>
            <person name="Probst A.J."/>
            <person name="Thomas B.C."/>
            <person name="Singh A."/>
            <person name="Wilkins M.J."/>
            <person name="Karaoz U."/>
            <person name="Brodie E.L."/>
            <person name="Williams K.H."/>
            <person name="Hubbard S.S."/>
            <person name="Banfield J.F."/>
        </authorList>
    </citation>
    <scope>NUCLEOTIDE SEQUENCE [LARGE SCALE GENOMIC DNA]</scope>
</reference>
<dbReference type="InterPro" id="IPR021153">
    <property type="entry name" value="HrcA_C"/>
</dbReference>
<dbReference type="AlphaFoldDB" id="A0A1F8CM76"/>
<gene>
    <name evidence="6" type="ORF">A2188_03430</name>
</gene>
<dbReference type="InterPro" id="IPR029016">
    <property type="entry name" value="GAF-like_dom_sf"/>
</dbReference>
<protein>
    <recommendedName>
        <fullName evidence="5">Heat-inducible transcription repressor HrcA C-terminal domain-containing protein</fullName>
    </recommendedName>
</protein>
<evidence type="ECO:0000256" key="4">
    <source>
        <dbReference type="ARBA" id="ARBA00023163"/>
    </source>
</evidence>
<sequence>MNDSLTARQTQILKILVDEYIDSANPVGSEILERKYRLGVSSATVRSEMVELTKKGYLKQPHTSAGRIPTSKAMKFYVGQLMEERSMSLSDEVKVKTEVMKAKDNTDNLMEELTESLSDVTNSLAISAIEDGRSWHYGLSHVFDNPEFCDLAICGGVLSFLESGEEVNDLFFHRLNWENPVEVLFGEELGFPELKLVGLTATTFNLGGKRAALAVLGPTRIKYQVVIPVVRHINNLMNSLGW</sequence>
<evidence type="ECO:0000256" key="3">
    <source>
        <dbReference type="ARBA" id="ARBA00023016"/>
    </source>
</evidence>
<name>A0A1F8CM76_9BACT</name>
<comment type="caution">
    <text evidence="6">The sequence shown here is derived from an EMBL/GenBank/DDBJ whole genome shotgun (WGS) entry which is preliminary data.</text>
</comment>
<dbReference type="SUPFAM" id="SSF55781">
    <property type="entry name" value="GAF domain-like"/>
    <property type="match status" value="1"/>
</dbReference>
<dbReference type="Gene3D" id="3.30.450.40">
    <property type="match status" value="1"/>
</dbReference>
<dbReference type="Gene3D" id="1.10.10.10">
    <property type="entry name" value="Winged helix-like DNA-binding domain superfamily/Winged helix DNA-binding domain"/>
    <property type="match status" value="1"/>
</dbReference>